<accession>A0A917JC76</accession>
<gene>
    <name evidence="1" type="ORF">GCM10011425_31540</name>
</gene>
<dbReference type="RefSeq" id="WP_188418049.1">
    <property type="nucleotide sequence ID" value="NZ_BMDO01000009.1"/>
</dbReference>
<sequence length="267" mass="29970">MLRETVSLINHRLKQKENKSLSGGIVGKNLQIIDNGMGLLELKGDFTITIKVFDLCSAASPKLPSLLSSTKSYLQSKLKGPVTTYSANFYRYDPKKKKFNLKEPAPVSFLFNFNISVNIIQVNNIGQIRGNDFLIAVVDRVGYQFKDRYGKTHKAAGFSGTGAPSIIEYSTWVKDPSTGPHEFFHTLSLADLELPSDKNDIMYHLGDQTNTNLSLAEKIDALRYIISDITNMTKSVYQNPSYNTVNQLRTRLNDPINGISYNRSRFS</sequence>
<proteinExistence type="predicted"/>
<comment type="caution">
    <text evidence="1">The sequence shown here is derived from an EMBL/GenBank/DDBJ whole genome shotgun (WGS) entry which is preliminary data.</text>
</comment>
<evidence type="ECO:0000313" key="1">
    <source>
        <dbReference type="EMBL" id="GGI51942.1"/>
    </source>
</evidence>
<dbReference type="EMBL" id="BMDO01000009">
    <property type="protein sequence ID" value="GGI51942.1"/>
    <property type="molecule type" value="Genomic_DNA"/>
</dbReference>
<protein>
    <submittedName>
        <fullName evidence="1">Uncharacterized protein</fullName>
    </submittedName>
</protein>
<organism evidence="1 2">
    <name type="scientific">Mucilaginibacter galii</name>
    <dbReference type="NCBI Taxonomy" id="2005073"/>
    <lineage>
        <taxon>Bacteria</taxon>
        <taxon>Pseudomonadati</taxon>
        <taxon>Bacteroidota</taxon>
        <taxon>Sphingobacteriia</taxon>
        <taxon>Sphingobacteriales</taxon>
        <taxon>Sphingobacteriaceae</taxon>
        <taxon>Mucilaginibacter</taxon>
    </lineage>
</organism>
<dbReference type="AlphaFoldDB" id="A0A917JC76"/>
<keyword evidence="2" id="KW-1185">Reference proteome</keyword>
<reference evidence="1" key="1">
    <citation type="journal article" date="2014" name="Int. J. Syst. Evol. Microbiol.">
        <title>Complete genome sequence of Corynebacterium casei LMG S-19264T (=DSM 44701T), isolated from a smear-ripened cheese.</title>
        <authorList>
            <consortium name="US DOE Joint Genome Institute (JGI-PGF)"/>
            <person name="Walter F."/>
            <person name="Albersmeier A."/>
            <person name="Kalinowski J."/>
            <person name="Ruckert C."/>
        </authorList>
    </citation>
    <scope>NUCLEOTIDE SEQUENCE</scope>
    <source>
        <strain evidence="1">CCM 8711</strain>
    </source>
</reference>
<name>A0A917JC76_9SPHI</name>
<evidence type="ECO:0000313" key="2">
    <source>
        <dbReference type="Proteomes" id="UP000662074"/>
    </source>
</evidence>
<reference evidence="1" key="2">
    <citation type="submission" date="2020-09" db="EMBL/GenBank/DDBJ databases">
        <authorList>
            <person name="Sun Q."/>
            <person name="Sedlacek I."/>
        </authorList>
    </citation>
    <scope>NUCLEOTIDE SEQUENCE</scope>
    <source>
        <strain evidence="1">CCM 8711</strain>
    </source>
</reference>
<dbReference type="Proteomes" id="UP000662074">
    <property type="component" value="Unassembled WGS sequence"/>
</dbReference>